<reference evidence="3" key="1">
    <citation type="submission" date="2020-07" db="EMBL/GenBank/DDBJ databases">
        <authorList>
            <person name="Camacho E."/>
        </authorList>
    </citation>
    <scope>NUCLEOTIDE SEQUENCE</scope>
    <source>
        <strain evidence="3">MPO218</strain>
    </source>
</reference>
<keyword evidence="1" id="KW-0472">Membrane</keyword>
<feature type="domain" description="TadE-like" evidence="2">
    <location>
        <begin position="11"/>
        <end position="53"/>
    </location>
</feature>
<feature type="transmembrane region" description="Helical" evidence="1">
    <location>
        <begin position="12"/>
        <end position="35"/>
    </location>
</feature>
<sequence>MTDLVRLGNKGAAAIEFALIAPALIMLMFAILVYSTYFATYIGVRQAAAEGARAALAGLSTSERTTLATARAQQVLDQYGLMLSAGSQPDIRAGVGASGSFEVKISYDISGSPIMRYGALLPLPNTTITSSVIVGNGSYS</sequence>
<accession>A0A975HDA9</accession>
<keyword evidence="1" id="KW-1133">Transmembrane helix</keyword>
<organism evidence="3 4">
    <name type="scientific">Rhizorhabdus wittichii</name>
    <dbReference type="NCBI Taxonomy" id="160791"/>
    <lineage>
        <taxon>Bacteria</taxon>
        <taxon>Pseudomonadati</taxon>
        <taxon>Pseudomonadota</taxon>
        <taxon>Alphaproteobacteria</taxon>
        <taxon>Sphingomonadales</taxon>
        <taxon>Sphingomonadaceae</taxon>
        <taxon>Rhizorhabdus</taxon>
    </lineage>
</organism>
<gene>
    <name evidence="3" type="ORF">HRJ34_14230</name>
</gene>
<evidence type="ECO:0000313" key="4">
    <source>
        <dbReference type="Proteomes" id="UP000664914"/>
    </source>
</evidence>
<evidence type="ECO:0000256" key="1">
    <source>
        <dbReference type="SAM" id="Phobius"/>
    </source>
</evidence>
<keyword evidence="1" id="KW-0812">Transmembrane</keyword>
<proteinExistence type="predicted"/>
<name>A0A975HDA9_9SPHN</name>
<dbReference type="Pfam" id="PF07811">
    <property type="entry name" value="TadE"/>
    <property type="match status" value="1"/>
</dbReference>
<dbReference type="Proteomes" id="UP000664914">
    <property type="component" value="Chromosome"/>
</dbReference>
<dbReference type="EMBL" id="CP059319">
    <property type="protein sequence ID" value="QTH19544.1"/>
    <property type="molecule type" value="Genomic_DNA"/>
</dbReference>
<dbReference type="AlphaFoldDB" id="A0A975HDA9"/>
<dbReference type="InterPro" id="IPR012495">
    <property type="entry name" value="TadE-like_dom"/>
</dbReference>
<evidence type="ECO:0000313" key="3">
    <source>
        <dbReference type="EMBL" id="QTH19544.1"/>
    </source>
</evidence>
<reference evidence="3" key="2">
    <citation type="submission" date="2021-04" db="EMBL/GenBank/DDBJ databases">
        <title>Isolation and genomic analysis of the ibuprofen-degrading bacterium Sphingomonas strain MPO218.</title>
        <authorList>
            <person name="Aulestia M."/>
            <person name="Flores A."/>
            <person name="Mangas E.L."/>
            <person name="Perez-Pulido A.J."/>
            <person name="Santero E."/>
            <person name="Camacho E.M."/>
        </authorList>
    </citation>
    <scope>NUCLEOTIDE SEQUENCE</scope>
    <source>
        <strain evidence="3">MPO218</strain>
    </source>
</reference>
<evidence type="ECO:0000259" key="2">
    <source>
        <dbReference type="Pfam" id="PF07811"/>
    </source>
</evidence>
<protein>
    <submittedName>
        <fullName evidence="3">Pilus assembly protein</fullName>
    </submittedName>
</protein>